<reference evidence="1" key="1">
    <citation type="submission" date="2020-08" db="EMBL/GenBank/DDBJ databases">
        <title>Multicomponent nature underlies the extraordinary mechanical properties of spider dragline silk.</title>
        <authorList>
            <person name="Kono N."/>
            <person name="Nakamura H."/>
            <person name="Mori M."/>
            <person name="Yoshida Y."/>
            <person name="Ohtoshi R."/>
            <person name="Malay A.D."/>
            <person name="Moran D.A.P."/>
            <person name="Tomita M."/>
            <person name="Numata K."/>
            <person name="Arakawa K."/>
        </authorList>
    </citation>
    <scope>NUCLEOTIDE SEQUENCE</scope>
</reference>
<name>A0A8X6U0I2_NEPPI</name>
<dbReference type="EMBL" id="BMAW01019319">
    <property type="protein sequence ID" value="GFT62723.1"/>
    <property type="molecule type" value="Genomic_DNA"/>
</dbReference>
<gene>
    <name evidence="1" type="ORF">NPIL_456391</name>
</gene>
<organism evidence="1 2">
    <name type="scientific">Nephila pilipes</name>
    <name type="common">Giant wood spider</name>
    <name type="synonym">Nephila maculata</name>
    <dbReference type="NCBI Taxonomy" id="299642"/>
    <lineage>
        <taxon>Eukaryota</taxon>
        <taxon>Metazoa</taxon>
        <taxon>Ecdysozoa</taxon>
        <taxon>Arthropoda</taxon>
        <taxon>Chelicerata</taxon>
        <taxon>Arachnida</taxon>
        <taxon>Araneae</taxon>
        <taxon>Araneomorphae</taxon>
        <taxon>Entelegynae</taxon>
        <taxon>Araneoidea</taxon>
        <taxon>Nephilidae</taxon>
        <taxon>Nephila</taxon>
    </lineage>
</organism>
<accession>A0A8X6U0I2</accession>
<protein>
    <submittedName>
        <fullName evidence="1">Uncharacterized protein</fullName>
    </submittedName>
</protein>
<evidence type="ECO:0000313" key="2">
    <source>
        <dbReference type="Proteomes" id="UP000887013"/>
    </source>
</evidence>
<dbReference type="AlphaFoldDB" id="A0A8X6U0I2"/>
<evidence type="ECO:0000313" key="1">
    <source>
        <dbReference type="EMBL" id="GFT62723.1"/>
    </source>
</evidence>
<dbReference type="Proteomes" id="UP000887013">
    <property type="component" value="Unassembled WGS sequence"/>
</dbReference>
<sequence>MIHPTSVQFKSCLSEKPLLFLPAKSKTFILSKEGSISKEDLSPRNFIKRDDVRKLSSHQAVVQSYRKRSTNCLTPDDKKINNI</sequence>
<keyword evidence="2" id="KW-1185">Reference proteome</keyword>
<comment type="caution">
    <text evidence="1">The sequence shown here is derived from an EMBL/GenBank/DDBJ whole genome shotgun (WGS) entry which is preliminary data.</text>
</comment>
<proteinExistence type="predicted"/>